<feature type="domain" description="Nucleotidyltransferase-like" evidence="1">
    <location>
        <begin position="8"/>
        <end position="117"/>
    </location>
</feature>
<organism evidence="3 4">
    <name type="scientific">Melghirimyces thermohalophilus</name>
    <dbReference type="NCBI Taxonomy" id="1236220"/>
    <lineage>
        <taxon>Bacteria</taxon>
        <taxon>Bacillati</taxon>
        <taxon>Bacillota</taxon>
        <taxon>Bacilli</taxon>
        <taxon>Bacillales</taxon>
        <taxon>Thermoactinomycetaceae</taxon>
        <taxon>Melghirimyces</taxon>
    </lineage>
</organism>
<proteinExistence type="predicted"/>
<dbReference type="STRING" id="1236220.SAMN04488112_13026"/>
<dbReference type="RefSeq" id="WP_176758057.1">
    <property type="nucleotide sequence ID" value="NZ_FMZA01000030.1"/>
</dbReference>
<sequence length="293" mass="34484">MFQRVCPKLRQKLIQDCHTAGAMVFSAGNQSQMVPAPADLMVLVFTEAEESSQRSITYTMEDFRVQEIWTTMMDLTVELVNGEREEIIDGLLKGDVLYDPGGMVQRMRTQLKGFPSELKRKKMCVESSRLLHHHLQVKQYIKEDKQLDAFFYMLQSLRSWGRLAVIEAGQYPGSHLWDQVEEIHPGIFKLYRELVHGDEPVKQRMRLVLLAEEYDIMSRLKVYCAFLLKVLASKESSWDLDEIHDRLHLEQIHRDMTLVLEELVRQQIVDEVRTEDTEWVESRYRLREQPELK</sequence>
<dbReference type="Gene3D" id="3.30.460.10">
    <property type="entry name" value="Beta Polymerase, domain 2"/>
    <property type="match status" value="1"/>
</dbReference>
<dbReference type="EMBL" id="FMZA01000030">
    <property type="protein sequence ID" value="SDD07204.1"/>
    <property type="molecule type" value="Genomic_DNA"/>
</dbReference>
<dbReference type="InterPro" id="IPR054515">
    <property type="entry name" value="YgxA-like_substrate-bd"/>
</dbReference>
<accession>A0A1G6RS57</accession>
<evidence type="ECO:0000259" key="1">
    <source>
        <dbReference type="Pfam" id="PF14540"/>
    </source>
</evidence>
<keyword evidence="4" id="KW-1185">Reference proteome</keyword>
<evidence type="ECO:0000259" key="2">
    <source>
        <dbReference type="Pfam" id="PF22339"/>
    </source>
</evidence>
<dbReference type="GO" id="GO:0016740">
    <property type="term" value="F:transferase activity"/>
    <property type="evidence" value="ECO:0007669"/>
    <property type="project" value="UniProtKB-KW"/>
</dbReference>
<feature type="domain" description="YgxA-like substrate binding" evidence="2">
    <location>
        <begin position="121"/>
        <end position="219"/>
    </location>
</feature>
<dbReference type="Pfam" id="PF22339">
    <property type="entry name" value="YgxA-like_sub_bind"/>
    <property type="match status" value="1"/>
</dbReference>
<gene>
    <name evidence="3" type="ORF">SAMN04488112_13026</name>
</gene>
<evidence type="ECO:0000313" key="4">
    <source>
        <dbReference type="Proteomes" id="UP000199387"/>
    </source>
</evidence>
<dbReference type="Pfam" id="PF14540">
    <property type="entry name" value="NTF-like"/>
    <property type="match status" value="1"/>
</dbReference>
<dbReference type="AlphaFoldDB" id="A0A1G6RS57"/>
<reference evidence="3 4" key="1">
    <citation type="submission" date="2016-10" db="EMBL/GenBank/DDBJ databases">
        <authorList>
            <person name="de Groot N.N."/>
        </authorList>
    </citation>
    <scope>NUCLEOTIDE SEQUENCE [LARGE SCALE GENOMIC DNA]</scope>
    <source>
        <strain evidence="3 4">DSM 45514</strain>
    </source>
</reference>
<keyword evidence="3" id="KW-0808">Transferase</keyword>
<dbReference type="Gene3D" id="1.20.120.330">
    <property type="entry name" value="Nucleotidyltransferases domain 2"/>
    <property type="match status" value="1"/>
</dbReference>
<dbReference type="InterPro" id="IPR043519">
    <property type="entry name" value="NT_sf"/>
</dbReference>
<evidence type="ECO:0000313" key="3">
    <source>
        <dbReference type="EMBL" id="SDD07204.1"/>
    </source>
</evidence>
<name>A0A1G6RS57_9BACL</name>
<dbReference type="Proteomes" id="UP000199387">
    <property type="component" value="Unassembled WGS sequence"/>
</dbReference>
<dbReference type="InterPro" id="IPR029348">
    <property type="entry name" value="NTF-like"/>
</dbReference>
<protein>
    <submittedName>
        <fullName evidence="3">Nucleotidyltransferase-like</fullName>
    </submittedName>
</protein>